<evidence type="ECO:0000313" key="2">
    <source>
        <dbReference type="EMBL" id="MCW1925402.1"/>
    </source>
</evidence>
<feature type="chain" id="PRO_5046821718" description="Lipoprotein" evidence="1">
    <location>
        <begin position="25"/>
        <end position="91"/>
    </location>
</feature>
<dbReference type="EMBL" id="JAPDDT010000014">
    <property type="protein sequence ID" value="MCW1925402.1"/>
    <property type="molecule type" value="Genomic_DNA"/>
</dbReference>
<comment type="caution">
    <text evidence="2">The sequence shown here is derived from an EMBL/GenBank/DDBJ whole genome shotgun (WGS) entry which is preliminary data.</text>
</comment>
<reference evidence="2 3" key="1">
    <citation type="submission" date="2022-10" db="EMBL/GenBank/DDBJ databases">
        <title>Luteolibacter arcticus strain CCTCC AB 2014275, whole genome shotgun sequencing project.</title>
        <authorList>
            <person name="Zhao G."/>
            <person name="Shen L."/>
        </authorList>
    </citation>
    <scope>NUCLEOTIDE SEQUENCE [LARGE SCALE GENOMIC DNA]</scope>
    <source>
        <strain evidence="2 3">CCTCC AB 2014275</strain>
    </source>
</reference>
<accession>A0ABT3GPH4</accession>
<organism evidence="2 3">
    <name type="scientific">Luteolibacter arcticus</name>
    <dbReference type="NCBI Taxonomy" id="1581411"/>
    <lineage>
        <taxon>Bacteria</taxon>
        <taxon>Pseudomonadati</taxon>
        <taxon>Verrucomicrobiota</taxon>
        <taxon>Verrucomicrobiia</taxon>
        <taxon>Verrucomicrobiales</taxon>
        <taxon>Verrucomicrobiaceae</taxon>
        <taxon>Luteolibacter</taxon>
    </lineage>
</organism>
<proteinExistence type="predicted"/>
<evidence type="ECO:0000256" key="1">
    <source>
        <dbReference type="SAM" id="SignalP"/>
    </source>
</evidence>
<gene>
    <name evidence="2" type="ORF">OKA05_22770</name>
</gene>
<dbReference type="Proteomes" id="UP001320876">
    <property type="component" value="Unassembled WGS sequence"/>
</dbReference>
<evidence type="ECO:0000313" key="3">
    <source>
        <dbReference type="Proteomes" id="UP001320876"/>
    </source>
</evidence>
<name>A0ABT3GPH4_9BACT</name>
<keyword evidence="3" id="KW-1185">Reference proteome</keyword>
<keyword evidence="1" id="KW-0732">Signal</keyword>
<dbReference type="PROSITE" id="PS51257">
    <property type="entry name" value="PROKAR_LIPOPROTEIN"/>
    <property type="match status" value="1"/>
</dbReference>
<protein>
    <recommendedName>
        <fullName evidence="4">Lipoprotein</fullName>
    </recommendedName>
</protein>
<feature type="signal peptide" evidence="1">
    <location>
        <begin position="1"/>
        <end position="24"/>
    </location>
</feature>
<dbReference type="RefSeq" id="WP_264489510.1">
    <property type="nucleotide sequence ID" value="NZ_JAPDDT010000014.1"/>
</dbReference>
<sequence>MKTFILVPLGVILAFAGTSCTSYAPGYQAAGYSPRDAYYRGHVDGSGDRLYGHAYDPHINEDRTLPSAHRNDYIWGYVDGYRRPAGYEGGK</sequence>
<evidence type="ECO:0008006" key="4">
    <source>
        <dbReference type="Google" id="ProtNLM"/>
    </source>
</evidence>